<evidence type="ECO:0000313" key="1">
    <source>
        <dbReference type="EMBL" id="GAV85039.1"/>
    </source>
</evidence>
<proteinExistence type="predicted"/>
<gene>
    <name evidence="1" type="ORF">CFOL_v3_28479</name>
</gene>
<sequence>FGITNSSGCYFGYGNEEDQEHLWFQCPYSREVWNKCLINCNVVRTILPLDQEISWDQNHMKGKGFHIWIRRLALNATVYHLWLERNRRVFRNDYKPKENIIKAIR</sequence>
<reference evidence="2" key="1">
    <citation type="submission" date="2016-04" db="EMBL/GenBank/DDBJ databases">
        <title>Cephalotus genome sequencing.</title>
        <authorList>
            <person name="Fukushima K."/>
            <person name="Hasebe M."/>
            <person name="Fang X."/>
        </authorList>
    </citation>
    <scope>NUCLEOTIDE SEQUENCE [LARGE SCALE GENOMIC DNA]</scope>
    <source>
        <strain evidence="2">cv. St1</strain>
    </source>
</reference>
<feature type="non-terminal residue" evidence="1">
    <location>
        <position position="1"/>
    </location>
</feature>
<dbReference type="InParanoid" id="A0A1Q3CXT8"/>
<evidence type="ECO:0000313" key="2">
    <source>
        <dbReference type="Proteomes" id="UP000187406"/>
    </source>
</evidence>
<dbReference type="AlphaFoldDB" id="A0A1Q3CXT8"/>
<dbReference type="Proteomes" id="UP000187406">
    <property type="component" value="Unassembled WGS sequence"/>
</dbReference>
<accession>A0A1Q3CXT8</accession>
<keyword evidence="2" id="KW-1185">Reference proteome</keyword>
<comment type="caution">
    <text evidence="1">The sequence shown here is derived from an EMBL/GenBank/DDBJ whole genome shotgun (WGS) entry which is preliminary data.</text>
</comment>
<name>A0A1Q3CXT8_CEPFO</name>
<feature type="non-terminal residue" evidence="1">
    <location>
        <position position="105"/>
    </location>
</feature>
<protein>
    <recommendedName>
        <fullName evidence="3">Zf-RVT domain-containing protein</fullName>
    </recommendedName>
</protein>
<evidence type="ECO:0008006" key="3">
    <source>
        <dbReference type="Google" id="ProtNLM"/>
    </source>
</evidence>
<dbReference type="PANTHER" id="PTHR33116:SF66">
    <property type="entry name" value="REVERSE TRANSCRIPTASE ZINC-BINDING DOMAIN-CONTAINING PROTEIN"/>
    <property type="match status" value="1"/>
</dbReference>
<organism evidence="1 2">
    <name type="scientific">Cephalotus follicularis</name>
    <name type="common">Albany pitcher plant</name>
    <dbReference type="NCBI Taxonomy" id="3775"/>
    <lineage>
        <taxon>Eukaryota</taxon>
        <taxon>Viridiplantae</taxon>
        <taxon>Streptophyta</taxon>
        <taxon>Embryophyta</taxon>
        <taxon>Tracheophyta</taxon>
        <taxon>Spermatophyta</taxon>
        <taxon>Magnoliopsida</taxon>
        <taxon>eudicotyledons</taxon>
        <taxon>Gunneridae</taxon>
        <taxon>Pentapetalae</taxon>
        <taxon>rosids</taxon>
        <taxon>fabids</taxon>
        <taxon>Oxalidales</taxon>
        <taxon>Cephalotaceae</taxon>
        <taxon>Cephalotus</taxon>
    </lineage>
</organism>
<dbReference type="PANTHER" id="PTHR33116">
    <property type="entry name" value="REVERSE TRANSCRIPTASE ZINC-BINDING DOMAIN-CONTAINING PROTEIN-RELATED-RELATED"/>
    <property type="match status" value="1"/>
</dbReference>
<dbReference type="EMBL" id="BDDD01003429">
    <property type="protein sequence ID" value="GAV85039.1"/>
    <property type="molecule type" value="Genomic_DNA"/>
</dbReference>
<dbReference type="OrthoDB" id="1692599at2759"/>